<evidence type="ECO:0000256" key="5">
    <source>
        <dbReference type="ARBA" id="ARBA00022692"/>
    </source>
</evidence>
<evidence type="ECO:0000313" key="10">
    <source>
        <dbReference type="EMBL" id="ADU65893.1"/>
    </source>
</evidence>
<protein>
    <submittedName>
        <fullName evidence="10">Xanthine/uracil/vitamin C permease</fullName>
    </submittedName>
</protein>
<evidence type="ECO:0000256" key="4">
    <source>
        <dbReference type="ARBA" id="ARBA00022475"/>
    </source>
</evidence>
<dbReference type="Proteomes" id="UP000002572">
    <property type="component" value="Chromosome"/>
</dbReference>
<feature type="transmembrane region" description="Helical" evidence="9">
    <location>
        <begin position="416"/>
        <end position="433"/>
    </location>
</feature>
<feature type="transmembrane region" description="Helical" evidence="9">
    <location>
        <begin position="45"/>
        <end position="67"/>
    </location>
</feature>
<dbReference type="HOGENOM" id="CLU_024508_0_1_0"/>
<evidence type="ECO:0000256" key="2">
    <source>
        <dbReference type="ARBA" id="ARBA00005697"/>
    </source>
</evidence>
<feature type="transmembrane region" description="Helical" evidence="9">
    <location>
        <begin position="321"/>
        <end position="340"/>
    </location>
</feature>
<feature type="transmembrane region" description="Helical" evidence="9">
    <location>
        <begin position="167"/>
        <end position="186"/>
    </location>
</feature>
<sequence>MLESMFRLSANKTNVRQELMAGVTTFVTMGYIIFVNPAMLSDAGMNFNAVLFATCVSAAIATILMGLYANYPFALAPGMGINAYFTYGVVLGMGYDWQTALGAVFISGVAFIILTLIKARELIMNAIPKGIKVGTVLGIGLFIAFIGLKNAGIIVKHPATMVTIGSITQPAVLVAIFGLLLIAVLVSRKIKGAILWGILASTLLAIMTGVSNAPTAVFGVPTLSDVSMTFFQMDIKAAITIGLLEIIFVFLFVDIFDSIGTMTGLSKQAGYLDANGKLPRADKALMADGVGTTVGACLGTSTVTAYIESASGIAEGGRTGLTAVVVGVLFLLALFFTPIIGAVPAVATAPALIIVGALMLQNVRDLDFDDMSEVIPAFLTMIMMPLTFSIATGLAFGFISYPIIKALSGKLRDVSFMVWILGALFVLRFIFLAE</sequence>
<keyword evidence="11" id="KW-1185">Reference proteome</keyword>
<dbReference type="EMBL" id="CP002432">
    <property type="protein sequence ID" value="ADU65893.1"/>
    <property type="molecule type" value="Genomic_DNA"/>
</dbReference>
<evidence type="ECO:0000256" key="7">
    <source>
        <dbReference type="ARBA" id="ARBA00023136"/>
    </source>
</evidence>
<dbReference type="Pfam" id="PF00860">
    <property type="entry name" value="Xan_ur_permease"/>
    <property type="match status" value="1"/>
</dbReference>
<feature type="transmembrane region" description="Helical" evidence="9">
    <location>
        <begin position="20"/>
        <end position="39"/>
    </location>
</feature>
<dbReference type="STRING" id="653733.Selin_1158"/>
<feature type="transmembrane region" description="Helical" evidence="9">
    <location>
        <begin position="131"/>
        <end position="155"/>
    </location>
</feature>
<feature type="transmembrane region" description="Helical" evidence="9">
    <location>
        <begin position="193"/>
        <end position="217"/>
    </location>
</feature>
<evidence type="ECO:0000256" key="3">
    <source>
        <dbReference type="ARBA" id="ARBA00022448"/>
    </source>
</evidence>
<dbReference type="GO" id="GO:0005886">
    <property type="term" value="C:plasma membrane"/>
    <property type="evidence" value="ECO:0007669"/>
    <property type="project" value="UniProtKB-SubCell"/>
</dbReference>
<keyword evidence="7 8" id="KW-0472">Membrane</keyword>
<evidence type="ECO:0000313" key="11">
    <source>
        <dbReference type="Proteomes" id="UP000002572"/>
    </source>
</evidence>
<name>E6W4B9_DESIS</name>
<proteinExistence type="inferred from homology"/>
<keyword evidence="5 8" id="KW-0812">Transmembrane</keyword>
<gene>
    <name evidence="10" type="ordered locus">Selin_1158</name>
</gene>
<evidence type="ECO:0000256" key="8">
    <source>
        <dbReference type="PIRNR" id="PIRNR005353"/>
    </source>
</evidence>
<feature type="transmembrane region" description="Helical" evidence="9">
    <location>
        <begin position="100"/>
        <end position="119"/>
    </location>
</feature>
<dbReference type="InterPro" id="IPR006043">
    <property type="entry name" value="NCS2"/>
</dbReference>
<dbReference type="PANTHER" id="PTHR43337">
    <property type="entry name" value="XANTHINE/URACIL PERMEASE C887.17-RELATED"/>
    <property type="match status" value="1"/>
</dbReference>
<keyword evidence="3 8" id="KW-0813">Transport</keyword>
<dbReference type="PIRSF" id="PIRSF005353">
    <property type="entry name" value="PbuG"/>
    <property type="match status" value="1"/>
</dbReference>
<evidence type="ECO:0000256" key="9">
    <source>
        <dbReference type="SAM" id="Phobius"/>
    </source>
</evidence>
<dbReference type="InParanoid" id="E6W4B9"/>
<feature type="transmembrane region" description="Helical" evidence="9">
    <location>
        <begin position="375"/>
        <end position="404"/>
    </location>
</feature>
<dbReference type="RefSeq" id="WP_013505774.1">
    <property type="nucleotide sequence ID" value="NC_014836.1"/>
</dbReference>
<feature type="transmembrane region" description="Helical" evidence="9">
    <location>
        <begin position="74"/>
        <end position="94"/>
    </location>
</feature>
<feature type="transmembrane region" description="Helical" evidence="9">
    <location>
        <begin position="237"/>
        <end position="256"/>
    </location>
</feature>
<dbReference type="KEGG" id="din:Selin_1158"/>
<reference evidence="10 11" key="1">
    <citation type="submission" date="2010-12" db="EMBL/GenBank/DDBJ databases">
        <title>Complete sequence of Desulfurispirillum indicum S5.</title>
        <authorList>
            <consortium name="US DOE Joint Genome Institute"/>
            <person name="Lucas S."/>
            <person name="Copeland A."/>
            <person name="Lapidus A."/>
            <person name="Cheng J.-F."/>
            <person name="Goodwin L."/>
            <person name="Pitluck S."/>
            <person name="Chertkov O."/>
            <person name="Held B."/>
            <person name="Detter J.C."/>
            <person name="Han C."/>
            <person name="Tapia R."/>
            <person name="Land M."/>
            <person name="Hauser L."/>
            <person name="Kyrpides N."/>
            <person name="Ivanova N."/>
            <person name="Mikhailova N."/>
            <person name="Haggblom M."/>
            <person name="Rauschenbach I."/>
            <person name="Bini E."/>
            <person name="Woyke T."/>
        </authorList>
    </citation>
    <scope>NUCLEOTIDE SEQUENCE [LARGE SCALE GENOMIC DNA]</scope>
    <source>
        <strain evidence="11">ATCC BAA-1389 / DSM 22839 / S5</strain>
    </source>
</reference>
<comment type="similarity">
    <text evidence="2 8">Belongs to the nucleobase:cation symporter-2 (NCS2) (TC 2.A.40) family. Azg-like subfamily.</text>
</comment>
<evidence type="ECO:0000256" key="6">
    <source>
        <dbReference type="ARBA" id="ARBA00022989"/>
    </source>
</evidence>
<dbReference type="GO" id="GO:0005345">
    <property type="term" value="F:purine nucleobase transmembrane transporter activity"/>
    <property type="evidence" value="ECO:0007669"/>
    <property type="project" value="TreeGrafter"/>
</dbReference>
<dbReference type="FunCoup" id="E6W4B9">
    <property type="interactions" value="379"/>
</dbReference>
<dbReference type="InterPro" id="IPR045018">
    <property type="entry name" value="Azg-like"/>
</dbReference>
<dbReference type="eggNOG" id="COG2252">
    <property type="taxonomic scope" value="Bacteria"/>
</dbReference>
<keyword evidence="6 8" id="KW-1133">Transmembrane helix</keyword>
<organism evidence="10 11">
    <name type="scientific">Desulfurispirillum indicum (strain ATCC BAA-1389 / DSM 22839 / S5)</name>
    <dbReference type="NCBI Taxonomy" id="653733"/>
    <lineage>
        <taxon>Bacteria</taxon>
        <taxon>Pseudomonadati</taxon>
        <taxon>Chrysiogenota</taxon>
        <taxon>Chrysiogenia</taxon>
        <taxon>Chrysiogenales</taxon>
        <taxon>Chrysiogenaceae</taxon>
        <taxon>Desulfurispirillum</taxon>
    </lineage>
</organism>
<keyword evidence="4 8" id="KW-1003">Cell membrane</keyword>
<accession>E6W4B9</accession>
<dbReference type="PANTHER" id="PTHR43337:SF1">
    <property type="entry name" value="XANTHINE_URACIL PERMEASE C887.17-RELATED"/>
    <property type="match status" value="1"/>
</dbReference>
<dbReference type="InterPro" id="IPR026033">
    <property type="entry name" value="Azg-like_bact_archaea"/>
</dbReference>
<dbReference type="AlphaFoldDB" id="E6W4B9"/>
<evidence type="ECO:0000256" key="1">
    <source>
        <dbReference type="ARBA" id="ARBA00004651"/>
    </source>
</evidence>
<dbReference type="OrthoDB" id="9808458at2"/>
<comment type="subcellular location">
    <subcellularLocation>
        <location evidence="1 8">Cell membrane</location>
        <topology evidence="1 8">Multi-pass membrane protein</topology>
    </subcellularLocation>
</comment>